<feature type="region of interest" description="Disordered" evidence="1">
    <location>
        <begin position="1"/>
        <end position="20"/>
    </location>
</feature>
<name>A0ABP8FPW5_9SPHI</name>
<protein>
    <recommendedName>
        <fullName evidence="4">Lipoprotein</fullName>
    </recommendedName>
</protein>
<reference evidence="3" key="1">
    <citation type="journal article" date="2019" name="Int. J. Syst. Evol. Microbiol.">
        <title>The Global Catalogue of Microorganisms (GCM) 10K type strain sequencing project: providing services to taxonomists for standard genome sequencing and annotation.</title>
        <authorList>
            <consortium name="The Broad Institute Genomics Platform"/>
            <consortium name="The Broad Institute Genome Sequencing Center for Infectious Disease"/>
            <person name="Wu L."/>
            <person name="Ma J."/>
        </authorList>
    </citation>
    <scope>NUCLEOTIDE SEQUENCE [LARGE SCALE GENOMIC DNA]</scope>
    <source>
        <strain evidence="3">JCM 17705</strain>
    </source>
</reference>
<gene>
    <name evidence="2" type="ORF">GCM10023149_02240</name>
</gene>
<dbReference type="Proteomes" id="UP001500582">
    <property type="component" value="Unassembled WGS sequence"/>
</dbReference>
<evidence type="ECO:0000313" key="3">
    <source>
        <dbReference type="Proteomes" id="UP001500582"/>
    </source>
</evidence>
<comment type="caution">
    <text evidence="2">The sequence shown here is derived from an EMBL/GenBank/DDBJ whole genome shotgun (WGS) entry which is preliminary data.</text>
</comment>
<dbReference type="EMBL" id="BAABFT010000001">
    <property type="protein sequence ID" value="GAA4308345.1"/>
    <property type="molecule type" value="Genomic_DNA"/>
</dbReference>
<keyword evidence="3" id="KW-1185">Reference proteome</keyword>
<organism evidence="2 3">
    <name type="scientific">Mucilaginibacter gynuensis</name>
    <dbReference type="NCBI Taxonomy" id="1302236"/>
    <lineage>
        <taxon>Bacteria</taxon>
        <taxon>Pseudomonadati</taxon>
        <taxon>Bacteroidota</taxon>
        <taxon>Sphingobacteriia</taxon>
        <taxon>Sphingobacteriales</taxon>
        <taxon>Sphingobacteriaceae</taxon>
        <taxon>Mucilaginibacter</taxon>
    </lineage>
</organism>
<evidence type="ECO:0008006" key="4">
    <source>
        <dbReference type="Google" id="ProtNLM"/>
    </source>
</evidence>
<evidence type="ECO:0000313" key="2">
    <source>
        <dbReference type="EMBL" id="GAA4308345.1"/>
    </source>
</evidence>
<accession>A0ABP8FPW5</accession>
<sequence length="212" mass="23715">MLLSGCKKDKKADPKPDEPAEEFTKEILNIIPKHTIDSLRSFGMVINEGTTPPNLEGSYYTNDSNCFFDNSNFVKIGKWRGNYTYKFYNQKNEDLTIDIDYEIDGRTDVANGVGSFISGNGNKFSAFFVTKGIARGINYKSLTIISGTKTAEGITNWTDCLRITEKDADPTNILINVSGTRIFKEDDELATFAFGNQQKTLSIKHFKSGLSR</sequence>
<proteinExistence type="predicted"/>
<evidence type="ECO:0000256" key="1">
    <source>
        <dbReference type="SAM" id="MobiDB-lite"/>
    </source>
</evidence>